<name>A0A1E7Q9V1_9GAMM</name>
<reference evidence="3" key="1">
    <citation type="submission" date="2016-09" db="EMBL/GenBank/DDBJ databases">
        <authorList>
            <person name="Wan X."/>
            <person name="Hou S."/>
        </authorList>
    </citation>
    <scope>NUCLEOTIDE SEQUENCE [LARGE SCALE GENOMIC DNA]</scope>
    <source>
        <strain evidence="3">KH87</strain>
    </source>
</reference>
<evidence type="ECO:0000313" key="3">
    <source>
        <dbReference type="Proteomes" id="UP000242258"/>
    </source>
</evidence>
<accession>A0A1E7Q9V1</accession>
<evidence type="ECO:0000313" key="2">
    <source>
        <dbReference type="EMBL" id="OEY70833.1"/>
    </source>
</evidence>
<keyword evidence="3" id="KW-1185">Reference proteome</keyword>
<organism evidence="2 3">
    <name type="scientific">Rheinheimera salexigens</name>
    <dbReference type="NCBI Taxonomy" id="1628148"/>
    <lineage>
        <taxon>Bacteria</taxon>
        <taxon>Pseudomonadati</taxon>
        <taxon>Pseudomonadota</taxon>
        <taxon>Gammaproteobacteria</taxon>
        <taxon>Chromatiales</taxon>
        <taxon>Chromatiaceae</taxon>
        <taxon>Rheinheimera</taxon>
    </lineage>
</organism>
<dbReference type="OrthoDB" id="5772532at2"/>
<dbReference type="RefSeq" id="WP_070050455.1">
    <property type="nucleotide sequence ID" value="NZ_CBCSDO010000002.1"/>
</dbReference>
<gene>
    <name evidence="2" type="ORF">BI198_15665</name>
</gene>
<dbReference type="Proteomes" id="UP000242258">
    <property type="component" value="Unassembled WGS sequence"/>
</dbReference>
<dbReference type="EMBL" id="MKEK01000001">
    <property type="protein sequence ID" value="OEY70833.1"/>
    <property type="molecule type" value="Genomic_DNA"/>
</dbReference>
<evidence type="ECO:0000256" key="1">
    <source>
        <dbReference type="SAM" id="SignalP"/>
    </source>
</evidence>
<keyword evidence="1" id="KW-0732">Signal</keyword>
<proteinExistence type="predicted"/>
<feature type="chain" id="PRO_5009200629" evidence="1">
    <location>
        <begin position="24"/>
        <end position="106"/>
    </location>
</feature>
<sequence length="106" mass="11758">MRWLSRFALVFYLSILCTPQAFAVQDLRLSPLAETQLQGLVPNVSSYTLDHLLQQDDQPPTGLITANLPVATPLKYHASTVLAQMIKATLYQQHQARAPPLTSSLI</sequence>
<feature type="signal peptide" evidence="1">
    <location>
        <begin position="1"/>
        <end position="23"/>
    </location>
</feature>
<comment type="caution">
    <text evidence="2">The sequence shown here is derived from an EMBL/GenBank/DDBJ whole genome shotgun (WGS) entry which is preliminary data.</text>
</comment>
<protein>
    <submittedName>
        <fullName evidence="2">Uncharacterized protein</fullName>
    </submittedName>
</protein>
<dbReference type="AlphaFoldDB" id="A0A1E7Q9V1"/>